<dbReference type="GO" id="GO:0003723">
    <property type="term" value="F:RNA binding"/>
    <property type="evidence" value="ECO:0007669"/>
    <property type="project" value="InterPro"/>
</dbReference>
<evidence type="ECO:0000259" key="13">
    <source>
        <dbReference type="PROSITE" id="PS51093"/>
    </source>
</evidence>
<dbReference type="InterPro" id="IPR001550">
    <property type="entry name" value="Transcrpt_antitermin_CS"/>
</dbReference>
<evidence type="ECO:0000256" key="3">
    <source>
        <dbReference type="ARBA" id="ARBA00022475"/>
    </source>
</evidence>
<dbReference type="SUPFAM" id="SSF55604">
    <property type="entry name" value="Glucose permease domain IIB"/>
    <property type="match status" value="1"/>
</dbReference>
<keyword evidence="7 12" id="KW-0812">Transmembrane</keyword>
<dbReference type="CDD" id="cd00212">
    <property type="entry name" value="PTS_IIB_glc"/>
    <property type="match status" value="1"/>
</dbReference>
<keyword evidence="11 12" id="KW-0472">Membrane</keyword>
<keyword evidence="4" id="KW-0762">Sugar transport</keyword>
<reference evidence="16" key="2">
    <citation type="submission" date="2020-02" db="EMBL/GenBank/DDBJ databases">
        <authorList>
            <person name="Studholme D.J."/>
        </authorList>
    </citation>
    <scope>NUCLEOTIDE SEQUENCE</scope>
    <source>
        <strain evidence="16">00238/432</strain>
    </source>
</reference>
<dbReference type="InterPro" id="IPR050890">
    <property type="entry name" value="PTS_EIIA_component"/>
</dbReference>
<feature type="domain" description="PRD" evidence="15">
    <location>
        <begin position="1"/>
        <end position="100"/>
    </location>
</feature>
<dbReference type="AlphaFoldDB" id="A0A8J4SJJ9"/>
<evidence type="ECO:0000313" key="17">
    <source>
        <dbReference type="Proteomes" id="UP000702964"/>
    </source>
</evidence>
<evidence type="ECO:0000256" key="10">
    <source>
        <dbReference type="ARBA" id="ARBA00022989"/>
    </source>
</evidence>
<dbReference type="InterPro" id="IPR001127">
    <property type="entry name" value="PTS_EIIA_1_perm"/>
</dbReference>
<evidence type="ECO:0000256" key="8">
    <source>
        <dbReference type="ARBA" id="ARBA00022737"/>
    </source>
</evidence>
<dbReference type="InterPro" id="IPR001996">
    <property type="entry name" value="PTS_IIB_1"/>
</dbReference>
<dbReference type="GO" id="GO:0008982">
    <property type="term" value="F:protein-N(PI)-phosphohistidine-sugar phosphotransferase activity"/>
    <property type="evidence" value="ECO:0007669"/>
    <property type="project" value="InterPro"/>
</dbReference>
<feature type="domain" description="PRD" evidence="15">
    <location>
        <begin position="101"/>
        <end position="211"/>
    </location>
</feature>
<dbReference type="GO" id="GO:0009401">
    <property type="term" value="P:phosphoenolpyruvate-dependent sugar phosphotransferase system"/>
    <property type="evidence" value="ECO:0007669"/>
    <property type="project" value="UniProtKB-KW"/>
</dbReference>
<dbReference type="PANTHER" id="PTHR45008">
    <property type="entry name" value="PTS SYSTEM GLUCOSE-SPECIFIC EIIA COMPONENT"/>
    <property type="match status" value="1"/>
</dbReference>
<keyword evidence="3" id="KW-1003">Cell membrane</keyword>
<evidence type="ECO:0000256" key="7">
    <source>
        <dbReference type="ARBA" id="ARBA00022692"/>
    </source>
</evidence>
<comment type="subcellular location">
    <subcellularLocation>
        <location evidence="1">Cytoplasm</location>
    </subcellularLocation>
</comment>
<keyword evidence="5" id="KW-0808">Transferase</keyword>
<dbReference type="NCBIfam" id="TIGR00830">
    <property type="entry name" value="PTBA"/>
    <property type="match status" value="1"/>
</dbReference>
<evidence type="ECO:0000313" key="16">
    <source>
        <dbReference type="EMBL" id="KAF4321641.1"/>
    </source>
</evidence>
<gene>
    <name evidence="16" type="ORF">G195_005168</name>
</gene>
<evidence type="ECO:0000256" key="12">
    <source>
        <dbReference type="SAM" id="Phobius"/>
    </source>
</evidence>
<feature type="transmembrane region" description="Helical" evidence="12">
    <location>
        <begin position="271"/>
        <end position="292"/>
    </location>
</feature>
<dbReference type="GO" id="GO:0005737">
    <property type="term" value="C:cytoplasm"/>
    <property type="evidence" value="ECO:0007669"/>
    <property type="project" value="UniProtKB-SubCell"/>
</dbReference>
<keyword evidence="2" id="KW-0813">Transport</keyword>
<dbReference type="InterPro" id="IPR036634">
    <property type="entry name" value="PRD_sf"/>
</dbReference>
<feature type="transmembrane region" description="Helical" evidence="12">
    <location>
        <begin position="360"/>
        <end position="381"/>
    </location>
</feature>
<feature type="domain" description="PTS EIIB type-1" evidence="14">
    <location>
        <begin position="170"/>
        <end position="252"/>
    </location>
</feature>
<dbReference type="Pfam" id="PF00874">
    <property type="entry name" value="PRD"/>
    <property type="match status" value="2"/>
</dbReference>
<feature type="domain" description="PTS EIIA type-1" evidence="13">
    <location>
        <begin position="425"/>
        <end position="529"/>
    </location>
</feature>
<dbReference type="Pfam" id="PF00358">
    <property type="entry name" value="PTS_EIIA_1"/>
    <property type="match status" value="1"/>
</dbReference>
<keyword evidence="6" id="KW-0598">Phosphotransferase system</keyword>
<comment type="caution">
    <text evidence="16">The sequence shown here is derived from an EMBL/GenBank/DDBJ whole genome shotgun (WGS) entry which is preliminary data.</text>
</comment>
<dbReference type="InterPro" id="IPR036878">
    <property type="entry name" value="Glu_permease_IIB"/>
</dbReference>
<keyword evidence="10 12" id="KW-1133">Transmembrane helix</keyword>
<dbReference type="PANTHER" id="PTHR45008:SF1">
    <property type="entry name" value="PTS SYSTEM GLUCOSE-SPECIFIC EIIA COMPONENT"/>
    <property type="match status" value="1"/>
</dbReference>
<dbReference type="Gene3D" id="1.20.890.100">
    <property type="match status" value="1"/>
</dbReference>
<dbReference type="Gene3D" id="3.30.1360.60">
    <property type="entry name" value="Glucose permease domain IIB"/>
    <property type="match status" value="1"/>
</dbReference>
<dbReference type="GO" id="GO:0016301">
    <property type="term" value="F:kinase activity"/>
    <property type="evidence" value="ECO:0007669"/>
    <property type="project" value="UniProtKB-KW"/>
</dbReference>
<protein>
    <recommendedName>
        <fullName evidence="18">PTS EIIA type-1 domain-containing protein</fullName>
    </recommendedName>
</protein>
<dbReference type="InterPro" id="IPR011608">
    <property type="entry name" value="PRD"/>
</dbReference>
<proteinExistence type="predicted"/>
<organism evidence="16 17">
    <name type="scientific">Phytophthora kernoviae 00238/432</name>
    <dbReference type="NCBI Taxonomy" id="1284355"/>
    <lineage>
        <taxon>Eukaryota</taxon>
        <taxon>Sar</taxon>
        <taxon>Stramenopiles</taxon>
        <taxon>Oomycota</taxon>
        <taxon>Peronosporomycetes</taxon>
        <taxon>Peronosporales</taxon>
        <taxon>Peronosporaceae</taxon>
        <taxon>Phytophthora</taxon>
    </lineage>
</organism>
<sequence>MKVSEEIIAYAKLKLGKKLNESIYLHLTDHIHFAIERYRNHLPIRNGLLWETKQLYKDEYEVGMEALNMICDQFGVLLPEDEAGFMALHFVNAALNEEMPNIRSMTQVMQEILTIIKYHFKMDFDENSLNYYRFVTHLKFFAQRLVKGKHYKSNNDDELFEMIQKKYPEAHKCSEKIRKFIENNYTYQLTNEEMILRFKLKDESVAKTEELKNLPGVITVMQSGGQYQVVIGNEVPDVYKAVVKAGNLPAEGQVAEEQEDSGNKGSLFSRFIDMISGVFTPLLGLLAATGMIKGIFGVTEPAIYGVTLPLKKPFIMSCIAGGIGGAILGFFGSKMYMFGGLGVFGYPTFINSATGVDSGFYMALVATAVAFILGFVLTYVVGFKDKVEATPVSAPAPVLDPNPNNRYEIFSPMAGEVVELKEINDVTFAGEHMGKGIAIRPTSGRVVSPINGVVQTVYRTKHAIGLVTDDGVEMLIHIGQDTVQLKGQHFNAHVKDGDRVNVGDLIMEFDLQAIKDAGYETVTPIIITNTSNYLDVVGTKDAVVNEKDKLLTVLS</sequence>
<dbReference type="PROSITE" id="PS51372">
    <property type="entry name" value="PRD_2"/>
    <property type="match status" value="2"/>
</dbReference>
<evidence type="ECO:0000256" key="9">
    <source>
        <dbReference type="ARBA" id="ARBA00022777"/>
    </source>
</evidence>
<evidence type="ECO:0008006" key="18">
    <source>
        <dbReference type="Google" id="ProtNLM"/>
    </source>
</evidence>
<keyword evidence="9" id="KW-0418">Kinase</keyword>
<evidence type="ECO:0000259" key="15">
    <source>
        <dbReference type="PROSITE" id="PS51372"/>
    </source>
</evidence>
<name>A0A8J4SJJ9_9STRA</name>
<dbReference type="EMBL" id="AOFI03000100">
    <property type="protein sequence ID" value="KAF4321641.1"/>
    <property type="molecule type" value="Genomic_DNA"/>
</dbReference>
<dbReference type="GO" id="GO:0045893">
    <property type="term" value="P:positive regulation of DNA-templated transcription"/>
    <property type="evidence" value="ECO:0007669"/>
    <property type="project" value="InterPro"/>
</dbReference>
<dbReference type="PROSITE" id="PS51093">
    <property type="entry name" value="PTS_EIIA_TYPE_1"/>
    <property type="match status" value="1"/>
</dbReference>
<evidence type="ECO:0000256" key="11">
    <source>
        <dbReference type="ARBA" id="ARBA00023136"/>
    </source>
</evidence>
<dbReference type="PROSITE" id="PS51098">
    <property type="entry name" value="PTS_EIIB_TYPE_1"/>
    <property type="match status" value="1"/>
</dbReference>
<dbReference type="Proteomes" id="UP000702964">
    <property type="component" value="Unassembled WGS sequence"/>
</dbReference>
<dbReference type="InterPro" id="IPR018113">
    <property type="entry name" value="PTrfase_EIIB_Cys"/>
</dbReference>
<evidence type="ECO:0000259" key="14">
    <source>
        <dbReference type="PROSITE" id="PS51098"/>
    </source>
</evidence>
<dbReference type="Gene3D" id="1.10.1790.10">
    <property type="entry name" value="PRD domain"/>
    <property type="match status" value="1"/>
</dbReference>
<evidence type="ECO:0000256" key="6">
    <source>
        <dbReference type="ARBA" id="ARBA00022683"/>
    </source>
</evidence>
<dbReference type="SUPFAM" id="SSF51261">
    <property type="entry name" value="Duplicated hybrid motif"/>
    <property type="match status" value="1"/>
</dbReference>
<evidence type="ECO:0000256" key="4">
    <source>
        <dbReference type="ARBA" id="ARBA00022597"/>
    </source>
</evidence>
<reference evidence="16" key="1">
    <citation type="journal article" date="2015" name="Genom Data">
        <title>Draft genome sequences of Phytophthora kernoviae and Phytophthora ramorum lineage EU2 from Scotland.</title>
        <authorList>
            <person name="Sambles C."/>
            <person name="Schlenzig A."/>
            <person name="O'Neill P."/>
            <person name="Grant M."/>
            <person name="Studholme D.J."/>
        </authorList>
    </citation>
    <scope>NUCLEOTIDE SEQUENCE</scope>
    <source>
        <strain evidence="16">00238/432</strain>
    </source>
</reference>
<evidence type="ECO:0000256" key="2">
    <source>
        <dbReference type="ARBA" id="ARBA00022448"/>
    </source>
</evidence>
<dbReference type="PROSITE" id="PS00654">
    <property type="entry name" value="PRD_1"/>
    <property type="match status" value="1"/>
</dbReference>
<evidence type="ECO:0000256" key="1">
    <source>
        <dbReference type="ARBA" id="ARBA00004496"/>
    </source>
</evidence>
<dbReference type="SUPFAM" id="SSF63520">
    <property type="entry name" value="PTS-regulatory domain, PRD"/>
    <property type="match status" value="2"/>
</dbReference>
<evidence type="ECO:0000256" key="5">
    <source>
        <dbReference type="ARBA" id="ARBA00022679"/>
    </source>
</evidence>
<feature type="transmembrane region" description="Helical" evidence="12">
    <location>
        <begin position="312"/>
        <end position="331"/>
    </location>
</feature>
<accession>A0A8J4SJJ9</accession>
<dbReference type="FunFam" id="2.70.70.10:FF:000001">
    <property type="entry name" value="PTS system glucose-specific IIA component"/>
    <property type="match status" value="1"/>
</dbReference>
<keyword evidence="8" id="KW-0677">Repeat</keyword>
<dbReference type="Gene3D" id="2.70.70.10">
    <property type="entry name" value="Glucose Permease (Domain IIA)"/>
    <property type="match status" value="1"/>
</dbReference>
<dbReference type="InterPro" id="IPR011055">
    <property type="entry name" value="Dup_hybrid_motif"/>
</dbReference>